<keyword evidence="1" id="KW-0732">Signal</keyword>
<comment type="caution">
    <text evidence="3">The sequence shown here is derived from an EMBL/GenBank/DDBJ whole genome shotgun (WGS) entry which is preliminary data.</text>
</comment>
<feature type="domain" description="DUF4189" evidence="2">
    <location>
        <begin position="54"/>
        <end position="164"/>
    </location>
</feature>
<dbReference type="AlphaFoldDB" id="N8YIB6"/>
<reference evidence="3 4" key="1">
    <citation type="submission" date="2013-02" db="EMBL/GenBank/DDBJ databases">
        <title>The Genome Sequence of Acinetobacter bereziniae NIPH 3.</title>
        <authorList>
            <consortium name="The Broad Institute Genome Sequencing Platform"/>
            <consortium name="The Broad Institute Genome Sequencing Center for Infectious Disease"/>
            <person name="Cerqueira G."/>
            <person name="Feldgarden M."/>
            <person name="Courvalin P."/>
            <person name="Perichon B."/>
            <person name="Grillot-Courvalin C."/>
            <person name="Clermont D."/>
            <person name="Rocha E."/>
            <person name="Yoon E.-J."/>
            <person name="Nemec A."/>
            <person name="Walker B."/>
            <person name="Young S.K."/>
            <person name="Zeng Q."/>
            <person name="Gargeya S."/>
            <person name="Fitzgerald M."/>
            <person name="Haas B."/>
            <person name="Abouelleil A."/>
            <person name="Alvarado L."/>
            <person name="Arachchi H.M."/>
            <person name="Berlin A.M."/>
            <person name="Chapman S.B."/>
            <person name="Dewar J."/>
            <person name="Goldberg J."/>
            <person name="Griggs A."/>
            <person name="Gujja S."/>
            <person name="Hansen M."/>
            <person name="Howarth C."/>
            <person name="Imamovic A."/>
            <person name="Larimer J."/>
            <person name="McCowan C."/>
            <person name="Murphy C."/>
            <person name="Neiman D."/>
            <person name="Pearson M."/>
            <person name="Priest M."/>
            <person name="Roberts A."/>
            <person name="Saif S."/>
            <person name="Shea T."/>
            <person name="Sisk P."/>
            <person name="Sykes S."/>
            <person name="Wortman J."/>
            <person name="Nusbaum C."/>
            <person name="Birren B."/>
        </authorList>
    </citation>
    <scope>NUCLEOTIDE SEQUENCE [LARGE SCALE GENOMIC DNA]</scope>
    <source>
        <strain evidence="3 4">NIPH 3</strain>
    </source>
</reference>
<dbReference type="EMBL" id="APPK01000060">
    <property type="protein sequence ID" value="ENV19368.1"/>
    <property type="molecule type" value="Genomic_DNA"/>
</dbReference>
<dbReference type="InterPro" id="IPR025240">
    <property type="entry name" value="DUF4189"/>
</dbReference>
<feature type="signal peptide" evidence="1">
    <location>
        <begin position="1"/>
        <end position="21"/>
    </location>
</feature>
<evidence type="ECO:0000313" key="3">
    <source>
        <dbReference type="EMBL" id="ENV19368.1"/>
    </source>
</evidence>
<evidence type="ECO:0000259" key="2">
    <source>
        <dbReference type="Pfam" id="PF13827"/>
    </source>
</evidence>
<protein>
    <recommendedName>
        <fullName evidence="2">DUF4189 domain-containing protein</fullName>
    </recommendedName>
</protein>
<evidence type="ECO:0000313" key="4">
    <source>
        <dbReference type="Proteomes" id="UP000013270"/>
    </source>
</evidence>
<dbReference type="Proteomes" id="UP000013270">
    <property type="component" value="Unassembled WGS sequence"/>
</dbReference>
<dbReference type="Pfam" id="PF13827">
    <property type="entry name" value="DUF4189"/>
    <property type="match status" value="1"/>
</dbReference>
<dbReference type="PATRIC" id="fig|1217651.3.peg.4398"/>
<proteinExistence type="predicted"/>
<accession>N8YIB6</accession>
<gene>
    <name evidence="3" type="ORF">F963_04460</name>
</gene>
<dbReference type="RefSeq" id="WP_004826272.1">
    <property type="nucleotide sequence ID" value="NZ_KB849461.1"/>
</dbReference>
<sequence length="171" mass="18613">MDKKIFVLAALTLFTSLSVFAQNCPQGTPSCVSLDQIDYITDPPFKTIYWKKSWGAIASSPDSPVIGTSTGRFSRRSAVKEAIRKCKSKGGKACELSLAYQHQCAVVLRPTKRANPHALKEMESVTVTSVSQNADTIVKALEIAAPSCHKLNKGMICDVLYLDCTKPFLIG</sequence>
<feature type="chain" id="PRO_5004137955" description="DUF4189 domain-containing protein" evidence="1">
    <location>
        <begin position="22"/>
        <end position="171"/>
    </location>
</feature>
<name>N8YIB6_ACIBZ</name>
<dbReference type="HOGENOM" id="CLU_127166_0_0_6"/>
<organism evidence="3 4">
    <name type="scientific">Acinetobacter bereziniae NIPH 3</name>
    <dbReference type="NCBI Taxonomy" id="1217651"/>
    <lineage>
        <taxon>Bacteria</taxon>
        <taxon>Pseudomonadati</taxon>
        <taxon>Pseudomonadota</taxon>
        <taxon>Gammaproteobacteria</taxon>
        <taxon>Moraxellales</taxon>
        <taxon>Moraxellaceae</taxon>
        <taxon>Acinetobacter</taxon>
    </lineage>
</organism>
<evidence type="ECO:0000256" key="1">
    <source>
        <dbReference type="SAM" id="SignalP"/>
    </source>
</evidence>